<name>A0ABR1W629_9PEZI</name>
<evidence type="ECO:0000313" key="6">
    <source>
        <dbReference type="Proteomes" id="UP001480595"/>
    </source>
</evidence>
<feature type="compositionally biased region" description="Basic and acidic residues" evidence="3">
    <location>
        <begin position="106"/>
        <end position="116"/>
    </location>
</feature>
<dbReference type="PROSITE" id="PS51782">
    <property type="entry name" value="LYSM"/>
    <property type="match status" value="1"/>
</dbReference>
<dbReference type="Proteomes" id="UP001480595">
    <property type="component" value="Unassembled WGS sequence"/>
</dbReference>
<dbReference type="EMBL" id="JAQQWL010000003">
    <property type="protein sequence ID" value="KAK8078959.1"/>
    <property type="molecule type" value="Genomic_DNA"/>
</dbReference>
<dbReference type="InterPro" id="IPR053214">
    <property type="entry name" value="LysM12-like"/>
</dbReference>
<dbReference type="PANTHER" id="PTHR47700">
    <property type="entry name" value="V CHITINASE, PUTATIVE (AFU_ORTHOLOGUE AFUA_6G13720)-RELATED"/>
    <property type="match status" value="1"/>
</dbReference>
<dbReference type="InterPro" id="IPR036779">
    <property type="entry name" value="LysM_dom_sf"/>
</dbReference>
<dbReference type="SUPFAM" id="SSF54106">
    <property type="entry name" value="LysM domain"/>
    <property type="match status" value="1"/>
</dbReference>
<keyword evidence="6" id="KW-1185">Reference proteome</keyword>
<organism evidence="5 6">
    <name type="scientific">Apiospora phragmitis</name>
    <dbReference type="NCBI Taxonomy" id="2905665"/>
    <lineage>
        <taxon>Eukaryota</taxon>
        <taxon>Fungi</taxon>
        <taxon>Dikarya</taxon>
        <taxon>Ascomycota</taxon>
        <taxon>Pezizomycotina</taxon>
        <taxon>Sordariomycetes</taxon>
        <taxon>Xylariomycetidae</taxon>
        <taxon>Amphisphaeriales</taxon>
        <taxon>Apiosporaceae</taxon>
        <taxon>Apiospora</taxon>
    </lineage>
</organism>
<evidence type="ECO:0000313" key="5">
    <source>
        <dbReference type="EMBL" id="KAK8078959.1"/>
    </source>
</evidence>
<keyword evidence="1" id="KW-0147">Chitin-binding</keyword>
<gene>
    <name evidence="5" type="ORF">PG994_002766</name>
</gene>
<dbReference type="Pfam" id="PF01476">
    <property type="entry name" value="LysM"/>
    <property type="match status" value="1"/>
</dbReference>
<reference evidence="5 6" key="1">
    <citation type="submission" date="2023-01" db="EMBL/GenBank/DDBJ databases">
        <title>Analysis of 21 Apiospora genomes using comparative genomics revels a genus with tremendous synthesis potential of carbohydrate active enzymes and secondary metabolites.</title>
        <authorList>
            <person name="Sorensen T."/>
        </authorList>
    </citation>
    <scope>NUCLEOTIDE SEQUENCE [LARGE SCALE GENOMIC DNA]</scope>
    <source>
        <strain evidence="5 6">CBS 135458</strain>
    </source>
</reference>
<protein>
    <submittedName>
        <fullName evidence="5">Class V chitinase</fullName>
    </submittedName>
</protein>
<dbReference type="CDD" id="cd00118">
    <property type="entry name" value="LysM"/>
    <property type="match status" value="1"/>
</dbReference>
<dbReference type="PANTHER" id="PTHR47700:SF2">
    <property type="entry name" value="CHITINASE"/>
    <property type="match status" value="1"/>
</dbReference>
<evidence type="ECO:0000256" key="3">
    <source>
        <dbReference type="SAM" id="MobiDB-lite"/>
    </source>
</evidence>
<dbReference type="GeneID" id="92087238"/>
<evidence type="ECO:0000256" key="1">
    <source>
        <dbReference type="ARBA" id="ARBA00022669"/>
    </source>
</evidence>
<evidence type="ECO:0000256" key="2">
    <source>
        <dbReference type="ARBA" id="ARBA00023026"/>
    </source>
</evidence>
<dbReference type="InterPro" id="IPR018392">
    <property type="entry name" value="LysM"/>
</dbReference>
<accession>A0ABR1W629</accession>
<proteinExistence type="predicted"/>
<keyword evidence="2" id="KW-0843">Virulence</keyword>
<dbReference type="RefSeq" id="XP_066720030.1">
    <property type="nucleotide sequence ID" value="XM_066854175.1"/>
</dbReference>
<feature type="region of interest" description="Disordered" evidence="3">
    <location>
        <begin position="537"/>
        <end position="568"/>
    </location>
</feature>
<sequence length="762" mass="79241">MAATGRRVFGAAASCALLLPPSPARSHLCRDHHIYYFFSELSPCPASCGSAFPRDWTVYPSVSRLAFCSEPILFDLNLYNPVNDSSSGSNVRACTVGSGPVNTKSTRRETSDGGDDVHVCSSSVAPTTTALKFGRRGPTADAKDATSALNHVQEYLDSSTDCTKRIMLGASNGTIVGVYAGHALSKTAAQAVIQKLQSQAQLGASANMMAVQLCDGSRDRHHVLGAALSLDGDIAAVQAALAAWNNGTCAGGFDRVETLSPVGIMEAPQHRRNATAFLTSSNFTTHHSGHLLSRASGYCTTQTVEDGDSCWSLANACGISLDEFYKFTPADKCSTLQKGQKVCCDKGSLKPLPQDNGTCYTHTVEAGDNCYDIDLQWVAYMSAETKEARREKWKNLNFLGTIDWATDLQEFSSADSLGPSGNYDQDVCVNVFDDMIWDWVNPAVAAPVNCTNLLQPSPLPSVVTLTAFTTITFVSGGQISTTDISTVFPVSEVNFQPFTVGDADVVDGSVLVYHPVPRITADPIALHVPPGWTVTAAGGKPGETPPSATTIGLPHGQPSGAASSTTTTTTSSDAAGFLLIPWLPTVSYPLPPMVTPKIVAPTSLPPDDRRPVPAPPVPNVKDCTGPGCSRGDDCMGDDCIRGGDCIGPDCTAGGQCRGPACVRGGQCIGDKCTQGGGCEGDDCVEGGGCSGPSCTQGGGCKGSGCNKGGNCVKTPLQDCGSGGCTGPNCGCVGMWCANRITISVLPPPPTSGPSPPRPSRPA</sequence>
<evidence type="ECO:0000259" key="4">
    <source>
        <dbReference type="PROSITE" id="PS51782"/>
    </source>
</evidence>
<comment type="caution">
    <text evidence="5">The sequence shown here is derived from an EMBL/GenBank/DDBJ whole genome shotgun (WGS) entry which is preliminary data.</text>
</comment>
<dbReference type="Gene3D" id="3.10.350.10">
    <property type="entry name" value="LysM domain"/>
    <property type="match status" value="1"/>
</dbReference>
<feature type="domain" description="LysM" evidence="4">
    <location>
        <begin position="300"/>
        <end position="344"/>
    </location>
</feature>
<feature type="region of interest" description="Disordered" evidence="3">
    <location>
        <begin position="93"/>
        <end position="116"/>
    </location>
</feature>